<evidence type="ECO:0000256" key="1">
    <source>
        <dbReference type="SAM" id="Phobius"/>
    </source>
</evidence>
<feature type="transmembrane region" description="Helical" evidence="1">
    <location>
        <begin position="30"/>
        <end position="49"/>
    </location>
</feature>
<name>A0A6B1FWE3_9CHLR</name>
<keyword evidence="1" id="KW-0812">Transmembrane</keyword>
<accession>A0A6B1FWE3</accession>
<comment type="caution">
    <text evidence="2">The sequence shown here is derived from an EMBL/GenBank/DDBJ whole genome shotgun (WGS) entry which is preliminary data.</text>
</comment>
<sequence length="81" mass="8973">MEFLPLVFALVMFAVSAVVAASTRGLGRPVLWFCLGLLFGPFGLLWGLLARPPGRPCRYCREHVRDWALVCPHCTKDLADA</sequence>
<proteinExistence type="predicted"/>
<evidence type="ECO:0008006" key="3">
    <source>
        <dbReference type="Google" id="ProtNLM"/>
    </source>
</evidence>
<evidence type="ECO:0000313" key="2">
    <source>
        <dbReference type="EMBL" id="MYH60560.1"/>
    </source>
</evidence>
<gene>
    <name evidence="2" type="ORF">F4148_01915</name>
</gene>
<protein>
    <recommendedName>
        <fullName evidence="3">Zinc ribbon domain-containing protein</fullName>
    </recommendedName>
</protein>
<dbReference type="EMBL" id="VYDA01000071">
    <property type="protein sequence ID" value="MYH60560.1"/>
    <property type="molecule type" value="Genomic_DNA"/>
</dbReference>
<keyword evidence="1" id="KW-1133">Transmembrane helix</keyword>
<reference evidence="2" key="1">
    <citation type="submission" date="2019-09" db="EMBL/GenBank/DDBJ databases">
        <title>Characterisation of the sponge microbiome using genome-centric metagenomics.</title>
        <authorList>
            <person name="Engelberts J.P."/>
            <person name="Robbins S.J."/>
            <person name="De Goeij J.M."/>
            <person name="Aranda M."/>
            <person name="Bell S.C."/>
            <person name="Webster N.S."/>
        </authorList>
    </citation>
    <scope>NUCLEOTIDE SEQUENCE</scope>
    <source>
        <strain evidence="2">SB0675_bin_29</strain>
    </source>
</reference>
<dbReference type="AlphaFoldDB" id="A0A6B1FWE3"/>
<organism evidence="2">
    <name type="scientific">Caldilineaceae bacterium SB0675_bin_29</name>
    <dbReference type="NCBI Taxonomy" id="2605266"/>
    <lineage>
        <taxon>Bacteria</taxon>
        <taxon>Bacillati</taxon>
        <taxon>Chloroflexota</taxon>
        <taxon>Caldilineae</taxon>
        <taxon>Caldilineales</taxon>
        <taxon>Caldilineaceae</taxon>
    </lineage>
</organism>
<keyword evidence="1" id="KW-0472">Membrane</keyword>